<feature type="signal peptide" evidence="8">
    <location>
        <begin position="1"/>
        <end position="19"/>
    </location>
</feature>
<gene>
    <name evidence="10" type="primary">dsbA</name>
    <name evidence="10" type="ORF">VMF7928_03944</name>
</gene>
<dbReference type="PROSITE" id="PS51352">
    <property type="entry name" value="THIOREDOXIN_2"/>
    <property type="match status" value="1"/>
</dbReference>
<dbReference type="RefSeq" id="WP_237363373.1">
    <property type="nucleotide sequence ID" value="NZ_CAKLDM010000002.1"/>
</dbReference>
<dbReference type="EMBL" id="CAKLDM010000002">
    <property type="protein sequence ID" value="CAH0541918.1"/>
    <property type="molecule type" value="Genomic_DNA"/>
</dbReference>
<dbReference type="CDD" id="cd03019">
    <property type="entry name" value="DsbA_DsbA"/>
    <property type="match status" value="1"/>
</dbReference>
<keyword evidence="6" id="KW-0676">Redox-active center</keyword>
<dbReference type="PANTHER" id="PTHR35891:SF2">
    <property type="entry name" value="THIOL:DISULFIDE INTERCHANGE PROTEIN DSBA"/>
    <property type="match status" value="1"/>
</dbReference>
<dbReference type="PANTHER" id="PTHR35891">
    <property type="entry name" value="THIOL:DISULFIDE INTERCHANGE PROTEIN DSBA"/>
    <property type="match status" value="1"/>
</dbReference>
<dbReference type="Gene3D" id="3.40.30.10">
    <property type="entry name" value="Glutaredoxin"/>
    <property type="match status" value="1"/>
</dbReference>
<keyword evidence="5 7" id="KW-1015">Disulfide bond</keyword>
<keyword evidence="11" id="KW-1185">Reference proteome</keyword>
<sequence length="208" mass="23499">MKKLFALAATLLLSVSAYAAQFKEGVNYTTLKLPLSQKPTVTEFFSFYCPHCFAFEPVIEQLQSELPKDVIFKKEHVSFMGGSMGENMSKAYATMVQLDVQKKLVPIMFNQIQEQRKPPQNIDDLRNIFVNAGVSADQFDSVFNSFAVDSMVRRYDKDFKDAGITGVPTVIVNNKYIVKTQSITSIQEYIELVKYLLKDNPGQPAKKS</sequence>
<comment type="subcellular location">
    <subcellularLocation>
        <location evidence="1 7">Periplasm</location>
    </subcellularLocation>
</comment>
<dbReference type="Proteomes" id="UP000838748">
    <property type="component" value="Unassembled WGS sequence"/>
</dbReference>
<feature type="chain" id="PRO_5045039707" description="Thiol:disulfide interchange protein" evidence="8">
    <location>
        <begin position="20"/>
        <end position="208"/>
    </location>
</feature>
<keyword evidence="3 8" id="KW-0732">Signal</keyword>
<proteinExistence type="inferred from homology"/>
<evidence type="ECO:0000259" key="9">
    <source>
        <dbReference type="PROSITE" id="PS51352"/>
    </source>
</evidence>
<evidence type="ECO:0000313" key="11">
    <source>
        <dbReference type="Proteomes" id="UP000838748"/>
    </source>
</evidence>
<evidence type="ECO:0000256" key="5">
    <source>
        <dbReference type="ARBA" id="ARBA00023157"/>
    </source>
</evidence>
<dbReference type="SUPFAM" id="SSF52833">
    <property type="entry name" value="Thioredoxin-like"/>
    <property type="match status" value="1"/>
</dbReference>
<evidence type="ECO:0000256" key="1">
    <source>
        <dbReference type="ARBA" id="ARBA00004418"/>
    </source>
</evidence>
<protein>
    <recommendedName>
        <fullName evidence="7">Thiol:disulfide interchange protein</fullName>
    </recommendedName>
</protein>
<keyword evidence="4 7" id="KW-0574">Periplasm</keyword>
<name>A0ABM9AA28_9VIBR</name>
<dbReference type="Pfam" id="PF01323">
    <property type="entry name" value="DSBA"/>
    <property type="match status" value="1"/>
</dbReference>
<evidence type="ECO:0000256" key="2">
    <source>
        <dbReference type="ARBA" id="ARBA00005791"/>
    </source>
</evidence>
<evidence type="ECO:0000256" key="3">
    <source>
        <dbReference type="ARBA" id="ARBA00022729"/>
    </source>
</evidence>
<evidence type="ECO:0000256" key="7">
    <source>
        <dbReference type="PIRNR" id="PIRNR001488"/>
    </source>
</evidence>
<evidence type="ECO:0000256" key="6">
    <source>
        <dbReference type="ARBA" id="ARBA00023284"/>
    </source>
</evidence>
<evidence type="ECO:0000256" key="4">
    <source>
        <dbReference type="ARBA" id="ARBA00022764"/>
    </source>
</evidence>
<dbReference type="PROSITE" id="PS00194">
    <property type="entry name" value="THIOREDOXIN_1"/>
    <property type="match status" value="1"/>
</dbReference>
<dbReference type="InterPro" id="IPR017937">
    <property type="entry name" value="Thioredoxin_CS"/>
</dbReference>
<evidence type="ECO:0000256" key="8">
    <source>
        <dbReference type="SAM" id="SignalP"/>
    </source>
</evidence>
<accession>A0ABM9AA28</accession>
<comment type="similarity">
    <text evidence="2">Belongs to the thioredoxin family. DsbA subfamily.</text>
</comment>
<organism evidence="10 11">
    <name type="scientific">Vibrio marisflavi CECT 7928</name>
    <dbReference type="NCBI Taxonomy" id="634439"/>
    <lineage>
        <taxon>Bacteria</taxon>
        <taxon>Pseudomonadati</taxon>
        <taxon>Pseudomonadota</taxon>
        <taxon>Gammaproteobacteria</taxon>
        <taxon>Vibrionales</taxon>
        <taxon>Vibrionaceae</taxon>
        <taxon>Vibrio</taxon>
    </lineage>
</organism>
<evidence type="ECO:0000313" key="10">
    <source>
        <dbReference type="EMBL" id="CAH0541918.1"/>
    </source>
</evidence>
<feature type="domain" description="Thioredoxin" evidence="9">
    <location>
        <begin position="11"/>
        <end position="198"/>
    </location>
</feature>
<dbReference type="InterPro" id="IPR001853">
    <property type="entry name" value="DSBA-like_thioredoxin_dom"/>
</dbReference>
<dbReference type="InterPro" id="IPR036249">
    <property type="entry name" value="Thioredoxin-like_sf"/>
</dbReference>
<reference evidence="10" key="1">
    <citation type="submission" date="2021-11" db="EMBL/GenBank/DDBJ databases">
        <authorList>
            <person name="Rodrigo-Torres L."/>
            <person name="Arahal R. D."/>
            <person name="Lucena T."/>
        </authorList>
    </citation>
    <scope>NUCLEOTIDE SEQUENCE</scope>
    <source>
        <strain evidence="10">CECT 7928</strain>
    </source>
</reference>
<dbReference type="InterPro" id="IPR013766">
    <property type="entry name" value="Thioredoxin_domain"/>
</dbReference>
<dbReference type="InterPro" id="IPR050824">
    <property type="entry name" value="Thiol_disulfide_DsbA"/>
</dbReference>
<dbReference type="PIRSF" id="PIRSF001488">
    <property type="entry name" value="Tdi_protein"/>
    <property type="match status" value="1"/>
</dbReference>
<dbReference type="InterPro" id="IPR023205">
    <property type="entry name" value="DsbA/DsbL"/>
</dbReference>
<comment type="caution">
    <text evidence="10">The sequence shown here is derived from an EMBL/GenBank/DDBJ whole genome shotgun (WGS) entry which is preliminary data.</text>
</comment>